<comment type="caution">
    <text evidence="1">The sequence shown here is derived from an EMBL/GenBank/DDBJ whole genome shotgun (WGS) entry which is preliminary data.</text>
</comment>
<dbReference type="InterPro" id="IPR029063">
    <property type="entry name" value="SAM-dependent_MTases_sf"/>
</dbReference>
<organism evidence="1 2">
    <name type="scientific">Candidatus Woesebacteria bacterium GW2011_GWB1_38_8</name>
    <dbReference type="NCBI Taxonomy" id="1618570"/>
    <lineage>
        <taxon>Bacteria</taxon>
        <taxon>Candidatus Woeseibacteriota</taxon>
    </lineage>
</organism>
<sequence>MEIIKTYLRKLKVKKIIQKSENIKLIVGSGGTTQVGWISTDFDTLDITIDSDWSFLLGNKKASAIVAEHVMEHLNWEDIIKSLLNVRKYVRMGGYLRIAVPDGNHPSKYVIDLVKPNGLEPGADDHKVLLNIEKLESLAKELNYFLVPIEYFDKKGHFHSKELNDQRGFIKRSSKHYKGRFTEDKKEYSKFINSVPRKLRNQFIKYNFSYTSLLVDLYIK</sequence>
<name>A0A0G0L577_9BACT</name>
<dbReference type="STRING" id="1618570.UT08_C0001G0033"/>
<evidence type="ECO:0000313" key="2">
    <source>
        <dbReference type="Proteomes" id="UP000034081"/>
    </source>
</evidence>
<dbReference type="SUPFAM" id="SSF53335">
    <property type="entry name" value="S-adenosyl-L-methionine-dependent methyltransferases"/>
    <property type="match status" value="1"/>
</dbReference>
<protein>
    <recommendedName>
        <fullName evidence="3">Methyltransferase type 11 domain-containing protein</fullName>
    </recommendedName>
</protein>
<dbReference type="AlphaFoldDB" id="A0A0G0L577"/>
<dbReference type="Proteomes" id="UP000034081">
    <property type="component" value="Unassembled WGS sequence"/>
</dbReference>
<proteinExistence type="predicted"/>
<evidence type="ECO:0000313" key="1">
    <source>
        <dbReference type="EMBL" id="KKQ86167.1"/>
    </source>
</evidence>
<reference evidence="1 2" key="1">
    <citation type="journal article" date="2015" name="Nature">
        <title>rRNA introns, odd ribosomes, and small enigmatic genomes across a large radiation of phyla.</title>
        <authorList>
            <person name="Brown C.T."/>
            <person name="Hug L.A."/>
            <person name="Thomas B.C."/>
            <person name="Sharon I."/>
            <person name="Castelle C.J."/>
            <person name="Singh A."/>
            <person name="Wilkins M.J."/>
            <person name="Williams K.H."/>
            <person name="Banfield J.F."/>
        </authorList>
    </citation>
    <scope>NUCLEOTIDE SEQUENCE [LARGE SCALE GENOMIC DNA]</scope>
</reference>
<dbReference type="EMBL" id="LBVL01000001">
    <property type="protein sequence ID" value="KKQ86167.1"/>
    <property type="molecule type" value="Genomic_DNA"/>
</dbReference>
<gene>
    <name evidence="1" type="ORF">UT08_C0001G0033</name>
</gene>
<dbReference type="Gene3D" id="3.40.50.150">
    <property type="entry name" value="Vaccinia Virus protein VP39"/>
    <property type="match status" value="1"/>
</dbReference>
<evidence type="ECO:0008006" key="3">
    <source>
        <dbReference type="Google" id="ProtNLM"/>
    </source>
</evidence>
<dbReference type="PATRIC" id="fig|1618570.3.peg.33"/>
<accession>A0A0G0L577</accession>